<keyword evidence="2" id="KW-1185">Reference proteome</keyword>
<evidence type="ECO:0000313" key="1">
    <source>
        <dbReference type="EMBL" id="PRP83009.1"/>
    </source>
</evidence>
<organism evidence="1 2">
    <name type="scientific">Planoprotostelium fungivorum</name>
    <dbReference type="NCBI Taxonomy" id="1890364"/>
    <lineage>
        <taxon>Eukaryota</taxon>
        <taxon>Amoebozoa</taxon>
        <taxon>Evosea</taxon>
        <taxon>Variosea</taxon>
        <taxon>Cavosteliida</taxon>
        <taxon>Cavosteliaceae</taxon>
        <taxon>Planoprotostelium</taxon>
    </lineage>
</organism>
<accession>A0A2P6NGE2</accession>
<comment type="caution">
    <text evidence="1">The sequence shown here is derived from an EMBL/GenBank/DDBJ whole genome shotgun (WGS) entry which is preliminary data.</text>
</comment>
<reference evidence="1 2" key="1">
    <citation type="journal article" date="2018" name="Genome Biol. Evol.">
        <title>Multiple Roots of Fruiting Body Formation in Amoebozoa.</title>
        <authorList>
            <person name="Hillmann F."/>
            <person name="Forbes G."/>
            <person name="Novohradska S."/>
            <person name="Ferling I."/>
            <person name="Riege K."/>
            <person name="Groth M."/>
            <person name="Westermann M."/>
            <person name="Marz M."/>
            <person name="Spaller T."/>
            <person name="Winckler T."/>
            <person name="Schaap P."/>
            <person name="Glockner G."/>
        </authorList>
    </citation>
    <scope>NUCLEOTIDE SEQUENCE [LARGE SCALE GENOMIC DNA]</scope>
    <source>
        <strain evidence="1 2">Jena</strain>
    </source>
</reference>
<name>A0A2P6NGE2_9EUKA</name>
<gene>
    <name evidence="1" type="ORF">PROFUN_09864</name>
</gene>
<dbReference type="Proteomes" id="UP000241769">
    <property type="component" value="Unassembled WGS sequence"/>
</dbReference>
<dbReference type="EMBL" id="MDYQ01000091">
    <property type="protein sequence ID" value="PRP83009.1"/>
    <property type="molecule type" value="Genomic_DNA"/>
</dbReference>
<evidence type="ECO:0000313" key="2">
    <source>
        <dbReference type="Proteomes" id="UP000241769"/>
    </source>
</evidence>
<dbReference type="InParanoid" id="A0A2P6NGE2"/>
<proteinExistence type="predicted"/>
<sequence length="102" mass="11555">MALQCSRTKTTAKDPSLNYFQMNTADPRQTPKKADRLLAAARLRRERDPIDISLLEPCPSQHELEETWAEEQRQELLASALAPSTDAELYYTTVVGVQLIHT</sequence>
<protein>
    <submittedName>
        <fullName evidence="1">Uncharacterized protein</fullName>
    </submittedName>
</protein>
<dbReference type="AlphaFoldDB" id="A0A2P6NGE2"/>